<dbReference type="Pfam" id="PF03392">
    <property type="entry name" value="OS-D"/>
    <property type="match status" value="1"/>
</dbReference>
<keyword evidence="1" id="KW-0732">Signal</keyword>
<feature type="signal peptide" evidence="1">
    <location>
        <begin position="1"/>
        <end position="23"/>
    </location>
</feature>
<proteinExistence type="predicted"/>
<dbReference type="Gene3D" id="1.10.2080.10">
    <property type="entry name" value="Insect odorant-binding protein A10/Ejaculatory bulb-specific protein 3"/>
    <property type="match status" value="1"/>
</dbReference>
<evidence type="ECO:0000313" key="2">
    <source>
        <dbReference type="EMBL" id="CAG6742760.1"/>
    </source>
</evidence>
<dbReference type="PANTHER" id="PTHR11257">
    <property type="entry name" value="CHEMOSENSORY PROTEIN-RELATED"/>
    <property type="match status" value="1"/>
</dbReference>
<dbReference type="InterPro" id="IPR036682">
    <property type="entry name" value="OS_D_A10/PebIII_sf"/>
</dbReference>
<dbReference type="AlphaFoldDB" id="A0A8D8Z8B9"/>
<dbReference type="PANTHER" id="PTHR11257:SF13">
    <property type="entry name" value="GEO07322P1"/>
    <property type="match status" value="1"/>
</dbReference>
<sequence length="149" mass="16959">MQLFLSVSVCVVVSVVFSGPVHSEDSHHSGDKITAHNLSKFLKKFQHININNITHNDRLLTSYTSCFLNKGPCSTESRELKRAFPIIMKTSCGSCKSEQKKKVQTLLKAIKSHKPQEWKEMLALYDPSEEYRKQINKLVKHKKPASSDD</sequence>
<evidence type="ECO:0000256" key="1">
    <source>
        <dbReference type="SAM" id="SignalP"/>
    </source>
</evidence>
<name>A0A8D8Z8B9_9HEMI</name>
<dbReference type="SUPFAM" id="SSF100910">
    <property type="entry name" value="Chemosensory protein Csp2"/>
    <property type="match status" value="1"/>
</dbReference>
<feature type="chain" id="PRO_5034506712" evidence="1">
    <location>
        <begin position="24"/>
        <end position="149"/>
    </location>
</feature>
<organism evidence="2">
    <name type="scientific">Cacopsylla melanoneura</name>
    <dbReference type="NCBI Taxonomy" id="428564"/>
    <lineage>
        <taxon>Eukaryota</taxon>
        <taxon>Metazoa</taxon>
        <taxon>Ecdysozoa</taxon>
        <taxon>Arthropoda</taxon>
        <taxon>Hexapoda</taxon>
        <taxon>Insecta</taxon>
        <taxon>Pterygota</taxon>
        <taxon>Neoptera</taxon>
        <taxon>Paraneoptera</taxon>
        <taxon>Hemiptera</taxon>
        <taxon>Sternorrhyncha</taxon>
        <taxon>Psylloidea</taxon>
        <taxon>Psyllidae</taxon>
        <taxon>Psyllinae</taxon>
        <taxon>Cacopsylla</taxon>
    </lineage>
</organism>
<accession>A0A8D8Z8B9</accession>
<dbReference type="InterPro" id="IPR005055">
    <property type="entry name" value="A10/PebIII"/>
</dbReference>
<dbReference type="EMBL" id="HBUF01439122">
    <property type="protein sequence ID" value="CAG6742760.1"/>
    <property type="molecule type" value="Transcribed_RNA"/>
</dbReference>
<protein>
    <submittedName>
        <fullName evidence="2">Ejaculatory bulb-specific protein 3</fullName>
    </submittedName>
</protein>
<reference evidence="2" key="1">
    <citation type="submission" date="2021-05" db="EMBL/GenBank/DDBJ databases">
        <authorList>
            <person name="Alioto T."/>
            <person name="Alioto T."/>
            <person name="Gomez Garrido J."/>
        </authorList>
    </citation>
    <scope>NUCLEOTIDE SEQUENCE</scope>
</reference>